<reference evidence="2 3" key="1">
    <citation type="journal article" date="2019" name="Sci. Rep.">
        <title>Comparative genomics of chytrid fungi reveal insights into the obligate biotrophic and pathogenic lifestyle of Synchytrium endobioticum.</title>
        <authorList>
            <person name="van de Vossenberg B.T.L.H."/>
            <person name="Warris S."/>
            <person name="Nguyen H.D.T."/>
            <person name="van Gent-Pelzer M.P.E."/>
            <person name="Joly D.L."/>
            <person name="van de Geest H.C."/>
            <person name="Bonants P.J.M."/>
            <person name="Smith D.S."/>
            <person name="Levesque C.A."/>
            <person name="van der Lee T.A.J."/>
        </authorList>
    </citation>
    <scope>NUCLEOTIDE SEQUENCE [LARGE SCALE GENOMIC DNA]</scope>
    <source>
        <strain evidence="2 3">CBS 809.83</strain>
    </source>
</reference>
<feature type="region of interest" description="Disordered" evidence="1">
    <location>
        <begin position="249"/>
        <end position="278"/>
    </location>
</feature>
<organism evidence="2 3">
    <name type="scientific">Powellomyces hirtus</name>
    <dbReference type="NCBI Taxonomy" id="109895"/>
    <lineage>
        <taxon>Eukaryota</taxon>
        <taxon>Fungi</taxon>
        <taxon>Fungi incertae sedis</taxon>
        <taxon>Chytridiomycota</taxon>
        <taxon>Chytridiomycota incertae sedis</taxon>
        <taxon>Chytridiomycetes</taxon>
        <taxon>Spizellomycetales</taxon>
        <taxon>Powellomycetaceae</taxon>
        <taxon>Powellomyces</taxon>
    </lineage>
</organism>
<accession>A0A507DU90</accession>
<dbReference type="AlphaFoldDB" id="A0A507DU90"/>
<name>A0A507DU90_9FUNG</name>
<dbReference type="Proteomes" id="UP000318582">
    <property type="component" value="Unassembled WGS sequence"/>
</dbReference>
<gene>
    <name evidence="2" type="ORF">PhCBS80983_g05771</name>
</gene>
<feature type="compositionally biased region" description="Polar residues" evidence="1">
    <location>
        <begin position="371"/>
        <end position="380"/>
    </location>
</feature>
<feature type="region of interest" description="Disordered" evidence="1">
    <location>
        <begin position="1"/>
        <end position="20"/>
    </location>
</feature>
<evidence type="ECO:0000256" key="1">
    <source>
        <dbReference type="SAM" id="MobiDB-lite"/>
    </source>
</evidence>
<feature type="region of interest" description="Disordered" evidence="1">
    <location>
        <begin position="50"/>
        <end position="71"/>
    </location>
</feature>
<dbReference type="EMBL" id="QEAQ01000140">
    <property type="protein sequence ID" value="TPX54767.1"/>
    <property type="molecule type" value="Genomic_DNA"/>
</dbReference>
<feature type="region of interest" description="Disordered" evidence="1">
    <location>
        <begin position="363"/>
        <end position="383"/>
    </location>
</feature>
<feature type="compositionally biased region" description="Polar residues" evidence="1">
    <location>
        <begin position="252"/>
        <end position="261"/>
    </location>
</feature>
<sequence>MQQPKRPHAEWEKSSAPVRSPSTVIVFGDSTYCDPATQFVTTVQADYRGQQGDRRQRCGPVATPAGKPLGIDTADKKAVHIAFGDQGRPDEDRWNTVSEQSFIYRGDQLDEANNGRLEDHANLTPAQKYHFKPATAAMSAHIGLQTRNDFPIDDSRFKSYLTTHQDAYKIKPLPEVLSTAKGQAAGFGANNRTSNIPLGDPAKPREWGTMAKSSWVDHGNAAYKKLTADPSVHRTSDLVVMDRGLRSKEDTFQSTTTQSFRGAQGAAETGPKQSVKAGKVRGYSSIAFGESCPQTSAASVSRQDYGHDPDACRESRQAVRSSVQDRLLSKPGIQAAIRPTSGTYMESSMEAAYRPPRAPSTAAAAGICKSHPSSTASSFPQGDPTFFDMKSSVPTTLDSYQPYNSFRMEPHPVLGANITRSTFTFAQPDAPPTDYKSSSHSAFVPHDISAEHGHRHPPRKRPALPPIGDTTTTMSANKTTHQSHYSTPDISDNHDPHGRYAQPHPSAAIKPLLFPTRTAHITPAQTYSTTMGDFYGQRDAIWRTEDRKLAQGRLGSSVVFGDPRMRYYGDVVVKKNIQPVQAC</sequence>
<proteinExistence type="predicted"/>
<protein>
    <submittedName>
        <fullName evidence="2">Uncharacterized protein</fullName>
    </submittedName>
</protein>
<evidence type="ECO:0000313" key="3">
    <source>
        <dbReference type="Proteomes" id="UP000318582"/>
    </source>
</evidence>
<comment type="caution">
    <text evidence="2">The sequence shown here is derived from an EMBL/GenBank/DDBJ whole genome shotgun (WGS) entry which is preliminary data.</text>
</comment>
<evidence type="ECO:0000313" key="2">
    <source>
        <dbReference type="EMBL" id="TPX54767.1"/>
    </source>
</evidence>
<keyword evidence="3" id="KW-1185">Reference proteome</keyword>